<dbReference type="InterPro" id="IPR013025">
    <property type="entry name" value="Ribosomal_uL23-like"/>
</dbReference>
<comment type="similarity">
    <text evidence="1">Belongs to the universal ribosomal protein uL23 family.</text>
</comment>
<reference evidence="5 6" key="1">
    <citation type="journal article" date="2011" name="Science">
        <title>The Selaginella genome identifies genetic changes associated with the evolution of vascular plants.</title>
        <authorList>
            <person name="Banks J.A."/>
            <person name="Nishiyama T."/>
            <person name="Hasebe M."/>
            <person name="Bowman J.L."/>
            <person name="Gribskov M."/>
            <person name="dePamphilis C."/>
            <person name="Albert V.A."/>
            <person name="Aono N."/>
            <person name="Aoyama T."/>
            <person name="Ambrose B.A."/>
            <person name="Ashton N.W."/>
            <person name="Axtell M.J."/>
            <person name="Barker E."/>
            <person name="Barker M.S."/>
            <person name="Bennetzen J.L."/>
            <person name="Bonawitz N.D."/>
            <person name="Chapple C."/>
            <person name="Cheng C."/>
            <person name="Correa L.G."/>
            <person name="Dacre M."/>
            <person name="DeBarry J."/>
            <person name="Dreyer I."/>
            <person name="Elias M."/>
            <person name="Engstrom E.M."/>
            <person name="Estelle M."/>
            <person name="Feng L."/>
            <person name="Finet C."/>
            <person name="Floyd S.K."/>
            <person name="Frommer W.B."/>
            <person name="Fujita T."/>
            <person name="Gramzow L."/>
            <person name="Gutensohn M."/>
            <person name="Harholt J."/>
            <person name="Hattori M."/>
            <person name="Heyl A."/>
            <person name="Hirai T."/>
            <person name="Hiwatashi Y."/>
            <person name="Ishikawa M."/>
            <person name="Iwata M."/>
            <person name="Karol K.G."/>
            <person name="Koehler B."/>
            <person name="Kolukisaoglu U."/>
            <person name="Kubo M."/>
            <person name="Kurata T."/>
            <person name="Lalonde S."/>
            <person name="Li K."/>
            <person name="Li Y."/>
            <person name="Litt A."/>
            <person name="Lyons E."/>
            <person name="Manning G."/>
            <person name="Maruyama T."/>
            <person name="Michael T.P."/>
            <person name="Mikami K."/>
            <person name="Miyazaki S."/>
            <person name="Morinaga S."/>
            <person name="Murata T."/>
            <person name="Mueller-Roeber B."/>
            <person name="Nelson D.R."/>
            <person name="Obara M."/>
            <person name="Oguri Y."/>
            <person name="Olmstead R.G."/>
            <person name="Onodera N."/>
            <person name="Petersen B.L."/>
            <person name="Pils B."/>
            <person name="Prigge M."/>
            <person name="Rensing S.A."/>
            <person name="Riano-Pachon D.M."/>
            <person name="Roberts A.W."/>
            <person name="Sato Y."/>
            <person name="Scheller H.V."/>
            <person name="Schulz B."/>
            <person name="Schulz C."/>
            <person name="Shakirov E.V."/>
            <person name="Shibagaki N."/>
            <person name="Shinohara N."/>
            <person name="Shippen D.E."/>
            <person name="Soerensen I."/>
            <person name="Sotooka R."/>
            <person name="Sugimoto N."/>
            <person name="Sugita M."/>
            <person name="Sumikawa N."/>
            <person name="Tanurdzic M."/>
            <person name="Theissen G."/>
            <person name="Ulvskov P."/>
            <person name="Wakazuki S."/>
            <person name="Weng J.K."/>
            <person name="Willats W.W."/>
            <person name="Wipf D."/>
            <person name="Wolf P.G."/>
            <person name="Yang L."/>
            <person name="Zimmer A.D."/>
            <person name="Zhu Q."/>
            <person name="Mitros T."/>
            <person name="Hellsten U."/>
            <person name="Loque D."/>
            <person name="Otillar R."/>
            <person name="Salamov A."/>
            <person name="Schmutz J."/>
            <person name="Shapiro H."/>
            <person name="Lindquist E."/>
            <person name="Lucas S."/>
            <person name="Rokhsar D."/>
            <person name="Grigoriev I.V."/>
        </authorList>
    </citation>
    <scope>NUCLEOTIDE SEQUENCE [LARGE SCALE GENOMIC DNA]</scope>
</reference>
<protein>
    <submittedName>
        <fullName evidence="5">Uncharacterized protein</fullName>
    </submittedName>
</protein>
<dbReference type="InParanoid" id="D8R232"/>
<evidence type="ECO:0000256" key="1">
    <source>
        <dbReference type="ARBA" id="ARBA00006700"/>
    </source>
</evidence>
<evidence type="ECO:0000256" key="2">
    <source>
        <dbReference type="ARBA" id="ARBA00022980"/>
    </source>
</evidence>
<name>D8R232_SELML</name>
<feature type="region of interest" description="Disordered" evidence="4">
    <location>
        <begin position="1"/>
        <end position="32"/>
    </location>
</feature>
<gene>
    <name evidence="5" type="ORF">SELMODRAFT_406348</name>
</gene>
<dbReference type="GO" id="GO:0006412">
    <property type="term" value="P:translation"/>
    <property type="evidence" value="ECO:0007669"/>
    <property type="project" value="InterPro"/>
</dbReference>
<evidence type="ECO:0000313" key="5">
    <source>
        <dbReference type="EMBL" id="EFJ33656.1"/>
    </source>
</evidence>
<sequence length="169" mass="18421">MKISPQAAPPSSPVLLPPSLPGAPLPARQHRRSKPVPIARLHIKHHLHSTLSRKLALHRQRQLLAALDLFGTSASNATRSGHVCRTLRDGPAQCPVVSFEDAAKRNTLGFLVSIGANKAEIKRAVMEQYGLSRVKSVRTRIQGKDKFAYVVVDDAFDTAARLGFLGTNH</sequence>
<dbReference type="Proteomes" id="UP000001514">
    <property type="component" value="Unassembled WGS sequence"/>
</dbReference>
<evidence type="ECO:0000256" key="4">
    <source>
        <dbReference type="SAM" id="MobiDB-lite"/>
    </source>
</evidence>
<keyword evidence="6" id="KW-1185">Reference proteome</keyword>
<keyword evidence="2" id="KW-0689">Ribosomal protein</keyword>
<dbReference type="GO" id="GO:0022625">
    <property type="term" value="C:cytosolic large ribosomal subunit"/>
    <property type="evidence" value="ECO:0000318"/>
    <property type="project" value="GO_Central"/>
</dbReference>
<accession>D8R232</accession>
<dbReference type="Gene3D" id="3.30.70.330">
    <property type="match status" value="1"/>
</dbReference>
<dbReference type="HOGENOM" id="CLU_1581193_0_0_1"/>
<dbReference type="SUPFAM" id="SSF54189">
    <property type="entry name" value="Ribosomal proteins S24e, L23 and L15e"/>
    <property type="match status" value="1"/>
</dbReference>
<evidence type="ECO:0000313" key="6">
    <source>
        <dbReference type="Proteomes" id="UP000001514"/>
    </source>
</evidence>
<dbReference type="InterPro" id="IPR012678">
    <property type="entry name" value="Ribosomal_uL23/eL15/eS24_sf"/>
</dbReference>
<dbReference type="AlphaFoldDB" id="D8R232"/>
<organism evidence="6">
    <name type="scientific">Selaginella moellendorffii</name>
    <name type="common">Spikemoss</name>
    <dbReference type="NCBI Taxonomy" id="88036"/>
    <lineage>
        <taxon>Eukaryota</taxon>
        <taxon>Viridiplantae</taxon>
        <taxon>Streptophyta</taxon>
        <taxon>Embryophyta</taxon>
        <taxon>Tracheophyta</taxon>
        <taxon>Lycopodiopsida</taxon>
        <taxon>Selaginellales</taxon>
        <taxon>Selaginellaceae</taxon>
        <taxon>Selaginella</taxon>
    </lineage>
</organism>
<dbReference type="GO" id="GO:0003735">
    <property type="term" value="F:structural constituent of ribosome"/>
    <property type="evidence" value="ECO:0000318"/>
    <property type="project" value="GO_Central"/>
</dbReference>
<dbReference type="InterPro" id="IPR012677">
    <property type="entry name" value="Nucleotide-bd_a/b_plait_sf"/>
</dbReference>
<evidence type="ECO:0000256" key="3">
    <source>
        <dbReference type="ARBA" id="ARBA00023274"/>
    </source>
</evidence>
<dbReference type="PANTHER" id="PTHR11620">
    <property type="entry name" value="60S RIBOSOMAL PROTEIN L23A"/>
    <property type="match status" value="1"/>
</dbReference>
<feature type="compositionally biased region" description="Pro residues" evidence="4">
    <location>
        <begin position="7"/>
        <end position="24"/>
    </location>
</feature>
<keyword evidence="3" id="KW-0687">Ribonucleoprotein</keyword>
<proteinExistence type="inferred from homology"/>
<dbReference type="Gramene" id="EFJ33656">
    <property type="protein sequence ID" value="EFJ33656"/>
    <property type="gene ID" value="SELMODRAFT_406348"/>
</dbReference>
<dbReference type="EMBL" id="GL377570">
    <property type="protein sequence ID" value="EFJ33656.1"/>
    <property type="molecule type" value="Genomic_DNA"/>
</dbReference>
<dbReference type="KEGG" id="smo:SELMODRAFT_406348"/>